<dbReference type="GO" id="GO:0016559">
    <property type="term" value="P:peroxisome fission"/>
    <property type="evidence" value="ECO:0007669"/>
    <property type="project" value="TreeGrafter"/>
</dbReference>
<dbReference type="GO" id="GO:0000266">
    <property type="term" value="P:mitochondrial fission"/>
    <property type="evidence" value="ECO:0007669"/>
    <property type="project" value="TreeGrafter"/>
</dbReference>
<feature type="region of interest" description="Disordered" evidence="3">
    <location>
        <begin position="489"/>
        <end position="510"/>
    </location>
</feature>
<dbReference type="Proteomes" id="UP000613401">
    <property type="component" value="Unassembled WGS sequence"/>
</dbReference>
<feature type="domain" description="GED" evidence="4">
    <location>
        <begin position="676"/>
        <end position="769"/>
    </location>
</feature>
<dbReference type="InterPro" id="IPR020850">
    <property type="entry name" value="GED_dom"/>
</dbReference>
<evidence type="ECO:0000313" key="6">
    <source>
        <dbReference type="Proteomes" id="UP000613401"/>
    </source>
</evidence>
<dbReference type="AlphaFoldDB" id="A0A8H4CW21"/>
<dbReference type="InterPro" id="IPR001401">
    <property type="entry name" value="Dynamin_GTPase"/>
</dbReference>
<dbReference type="PROSITE" id="PS51388">
    <property type="entry name" value="GED"/>
    <property type="match status" value="1"/>
</dbReference>
<accession>A0A8H4CW21</accession>
<comment type="caution">
    <text evidence="5">The sequence shown here is derived from an EMBL/GenBank/DDBJ whole genome shotgun (WGS) entry which is preliminary data.</text>
</comment>
<keyword evidence="2" id="KW-0342">GTP-binding</keyword>
<dbReference type="PANTHER" id="PTHR11566">
    <property type="entry name" value="DYNAMIN"/>
    <property type="match status" value="1"/>
</dbReference>
<evidence type="ECO:0000256" key="1">
    <source>
        <dbReference type="ARBA" id="ARBA00022741"/>
    </source>
</evidence>
<dbReference type="GO" id="GO:0016020">
    <property type="term" value="C:membrane"/>
    <property type="evidence" value="ECO:0007669"/>
    <property type="project" value="TreeGrafter"/>
</dbReference>
<reference evidence="5" key="1">
    <citation type="journal article" date="2020" name="Phytopathology">
        <title>Genome sequence and comparative analysis of Colletotrichum gloeosporioides isolated from Liriodendron leaves.</title>
        <authorList>
            <person name="Fu F.F."/>
            <person name="Hao Z."/>
            <person name="Wang P."/>
            <person name="Lu Y."/>
            <person name="Xue L.J."/>
            <person name="Wei G."/>
            <person name="Tian Y."/>
            <person name="Baishi H."/>
            <person name="Xu H."/>
            <person name="Shi J."/>
            <person name="Cheng T."/>
            <person name="Wang G."/>
            <person name="Yi Y."/>
            <person name="Chen J."/>
        </authorList>
    </citation>
    <scope>NUCLEOTIDE SEQUENCE</scope>
    <source>
        <strain evidence="5">Lc1</strain>
    </source>
</reference>
<dbReference type="InterPro" id="IPR027417">
    <property type="entry name" value="P-loop_NTPase"/>
</dbReference>
<dbReference type="Pfam" id="PF01031">
    <property type="entry name" value="Dynamin_M"/>
    <property type="match status" value="1"/>
</dbReference>
<dbReference type="InterPro" id="IPR022812">
    <property type="entry name" value="Dynamin"/>
</dbReference>
<dbReference type="SUPFAM" id="SSF52540">
    <property type="entry name" value="P-loop containing nucleoside triphosphate hydrolases"/>
    <property type="match status" value="1"/>
</dbReference>
<dbReference type="GO" id="GO:0003924">
    <property type="term" value="F:GTPase activity"/>
    <property type="evidence" value="ECO:0007669"/>
    <property type="project" value="InterPro"/>
</dbReference>
<sequence length="776" mass="88059">MSDAQIPYATSETSEVVSLVDSLADSPSNQSVVDDRHFQGFPNNNAQNPKDRTFLEDPFNDKASQALFDAMDQLQPYGVDQELHIPQLVIVGGQSTGKSSLLQTLTDIPFPVGAGCCTRFPTRIVSRRTPPGSGNTVKITIEACEWEDHFEYPQDDKYKSYAYTSDRLTVAEFEMIMEEVSTEYMGIKCGRGPGKKNFAKEILRIDLGGPSRSHFSILDLPGIFTNPFSVNDFEMNALKKTIADYMEEPETIVICVADAVTDLANQEIFKMADDLVEQDRFVGVFTKCDLLQDPTVVVELANELGDSSHEHTSEFDCWFVVRSRSDKDNDSFDLQRAENMLFDKPPWNEVREDRRGSGMLKRYLSNLLYSRLCDSVPDIQESISDALWAANNLRTRLGDARSSHRLRQLYLRDAVEKFHAIAKKTLNSPGHLSDKETMVRSLVRESSNHFTVAMREHGHAYEFEDVGTEPTRKLADAISSYYPSDAVVTHHSTASKKSTGQQKSKDTRRLPPLTSEIRLQLKVWQTTELPGLLNTEVVKVLFKEQTRKWEDLAKSHISRVTNTVEVACDVILNQVFKSDGSSKILRSELEMVLSQFRREGKSKALDELKEYCRRERELHLQTTDPRFTENLEALRSARLLKTLKSMPKQSGDLADPMSHAGALLQHFHHSAGDNMVQEVHDIVKSYYQISLDSFVRYVNNHIVESFISDTKGPLLGLSTDWMFQLTEEKVDSFAREDDKVIQERTSHDLKIERLLAATKIMENIRSMTCSLENMDD</sequence>
<name>A0A8H4CW21_COLGL</name>
<feature type="compositionally biased region" description="Polar residues" evidence="3">
    <location>
        <begin position="490"/>
        <end position="502"/>
    </location>
</feature>
<evidence type="ECO:0000256" key="3">
    <source>
        <dbReference type="SAM" id="MobiDB-lite"/>
    </source>
</evidence>
<keyword evidence="6" id="KW-1185">Reference proteome</keyword>
<dbReference type="RefSeq" id="XP_045270265.1">
    <property type="nucleotide sequence ID" value="XM_045410367.1"/>
</dbReference>
<protein>
    <submittedName>
        <fullName evidence="5">Interferon-induced GTP-binding protein Mx2</fullName>
    </submittedName>
</protein>
<dbReference type="Gene3D" id="1.20.120.1240">
    <property type="entry name" value="Dynamin, middle domain"/>
    <property type="match status" value="1"/>
</dbReference>
<dbReference type="SMART" id="SM00053">
    <property type="entry name" value="DYNc"/>
    <property type="match status" value="1"/>
</dbReference>
<dbReference type="PRINTS" id="PR00195">
    <property type="entry name" value="DYNAMIN"/>
</dbReference>
<evidence type="ECO:0000313" key="5">
    <source>
        <dbReference type="EMBL" id="KAF3811106.1"/>
    </source>
</evidence>
<evidence type="ECO:0000259" key="4">
    <source>
        <dbReference type="PROSITE" id="PS51388"/>
    </source>
</evidence>
<dbReference type="InterPro" id="IPR045063">
    <property type="entry name" value="Dynamin_N"/>
</dbReference>
<dbReference type="GO" id="GO:0048312">
    <property type="term" value="P:intracellular distribution of mitochondria"/>
    <property type="evidence" value="ECO:0007669"/>
    <property type="project" value="TreeGrafter"/>
</dbReference>
<gene>
    <name evidence="5" type="ORF">GCG54_00010442</name>
</gene>
<dbReference type="InterPro" id="IPR000375">
    <property type="entry name" value="Dynamin_stalk"/>
</dbReference>
<dbReference type="GO" id="GO:0008017">
    <property type="term" value="F:microtubule binding"/>
    <property type="evidence" value="ECO:0007669"/>
    <property type="project" value="TreeGrafter"/>
</dbReference>
<dbReference type="CDD" id="cd08771">
    <property type="entry name" value="DLP_1"/>
    <property type="match status" value="1"/>
</dbReference>
<organism evidence="5 6">
    <name type="scientific">Colletotrichum gloeosporioides</name>
    <name type="common">Anthracnose fungus</name>
    <name type="synonym">Glomerella cingulata</name>
    <dbReference type="NCBI Taxonomy" id="474922"/>
    <lineage>
        <taxon>Eukaryota</taxon>
        <taxon>Fungi</taxon>
        <taxon>Dikarya</taxon>
        <taxon>Ascomycota</taxon>
        <taxon>Pezizomycotina</taxon>
        <taxon>Sordariomycetes</taxon>
        <taxon>Hypocreomycetidae</taxon>
        <taxon>Glomerellales</taxon>
        <taxon>Glomerellaceae</taxon>
        <taxon>Colletotrichum</taxon>
        <taxon>Colletotrichum gloeosporioides species complex</taxon>
    </lineage>
</organism>
<dbReference type="GO" id="GO:0006897">
    <property type="term" value="P:endocytosis"/>
    <property type="evidence" value="ECO:0007669"/>
    <property type="project" value="TreeGrafter"/>
</dbReference>
<dbReference type="GO" id="GO:0005739">
    <property type="term" value="C:mitochondrion"/>
    <property type="evidence" value="ECO:0007669"/>
    <property type="project" value="TreeGrafter"/>
</dbReference>
<dbReference type="Pfam" id="PF00350">
    <property type="entry name" value="Dynamin_N"/>
    <property type="match status" value="1"/>
</dbReference>
<evidence type="ECO:0000256" key="2">
    <source>
        <dbReference type="ARBA" id="ARBA00023134"/>
    </source>
</evidence>
<dbReference type="GO" id="GO:0005525">
    <property type="term" value="F:GTP binding"/>
    <property type="evidence" value="ECO:0007669"/>
    <property type="project" value="InterPro"/>
</dbReference>
<proteinExistence type="predicted"/>
<keyword evidence="1" id="KW-0547">Nucleotide-binding</keyword>
<dbReference type="EMBL" id="WVTB01000008">
    <property type="protein sequence ID" value="KAF3811106.1"/>
    <property type="molecule type" value="Genomic_DNA"/>
</dbReference>
<dbReference type="GeneID" id="69017570"/>
<reference evidence="5" key="2">
    <citation type="submission" date="2020-03" db="EMBL/GenBank/DDBJ databases">
        <authorList>
            <person name="Fu F.-F."/>
            <person name="Chen J."/>
        </authorList>
    </citation>
    <scope>NUCLEOTIDE SEQUENCE</scope>
    <source>
        <strain evidence="5">Lc1</strain>
    </source>
</reference>
<dbReference type="GO" id="GO:0005874">
    <property type="term" value="C:microtubule"/>
    <property type="evidence" value="ECO:0007669"/>
    <property type="project" value="TreeGrafter"/>
</dbReference>
<dbReference type="PANTHER" id="PTHR11566:SF21">
    <property type="entry name" value="DYNAMIN RELATED PROTEIN 1, ISOFORM A"/>
    <property type="match status" value="1"/>
</dbReference>
<dbReference type="Gene3D" id="3.40.50.300">
    <property type="entry name" value="P-loop containing nucleotide triphosphate hydrolases"/>
    <property type="match status" value="1"/>
</dbReference>